<reference evidence="1 2" key="1">
    <citation type="submission" date="2018-03" db="EMBL/GenBank/DDBJ databases">
        <title>Genomic Encyclopedia of Archaeal and Bacterial Type Strains, Phase II (KMG-II): from individual species to whole genera.</title>
        <authorList>
            <person name="Goeker M."/>
        </authorList>
    </citation>
    <scope>NUCLEOTIDE SEQUENCE [LARGE SCALE GENOMIC DNA]</scope>
    <source>
        <strain evidence="1 2">DSM 100214</strain>
    </source>
</reference>
<keyword evidence="2" id="KW-1185">Reference proteome</keyword>
<comment type="caution">
    <text evidence="1">The sequence shown here is derived from an EMBL/GenBank/DDBJ whole genome shotgun (WGS) entry which is preliminary data.</text>
</comment>
<dbReference type="OrthoDB" id="9839162at2"/>
<name>A0A2V3Q137_9BACT</name>
<proteinExistence type="predicted"/>
<protein>
    <submittedName>
        <fullName evidence="1">Uncharacterized protein</fullName>
    </submittedName>
</protein>
<dbReference type="RefSeq" id="WP_110309008.1">
    <property type="nucleotide sequence ID" value="NZ_QICL01000001.1"/>
</dbReference>
<organism evidence="1 2">
    <name type="scientific">Dysgonomonas alginatilytica</name>
    <dbReference type="NCBI Taxonomy" id="1605892"/>
    <lineage>
        <taxon>Bacteria</taxon>
        <taxon>Pseudomonadati</taxon>
        <taxon>Bacteroidota</taxon>
        <taxon>Bacteroidia</taxon>
        <taxon>Bacteroidales</taxon>
        <taxon>Dysgonomonadaceae</taxon>
        <taxon>Dysgonomonas</taxon>
    </lineage>
</organism>
<gene>
    <name evidence="1" type="ORF">CLV62_101314</name>
</gene>
<accession>A0A2V3Q137</accession>
<evidence type="ECO:0000313" key="1">
    <source>
        <dbReference type="EMBL" id="PXV69045.1"/>
    </source>
</evidence>
<dbReference type="AlphaFoldDB" id="A0A2V3Q137"/>
<dbReference type="Proteomes" id="UP000247973">
    <property type="component" value="Unassembled WGS sequence"/>
</dbReference>
<sequence length="109" mass="12130">MKKYLLFFFITVTFTVFSQGRKDIKPDRIIDVGAMGISDKFQIALDCSTEKLSSWSGLNKLVEEDCGTIQFGVSQNNSVTVGSSFYFEIFYNNTSTSGAHLIGVKGTYK</sequence>
<dbReference type="EMBL" id="QICL01000001">
    <property type="protein sequence ID" value="PXV69045.1"/>
    <property type="molecule type" value="Genomic_DNA"/>
</dbReference>
<evidence type="ECO:0000313" key="2">
    <source>
        <dbReference type="Proteomes" id="UP000247973"/>
    </source>
</evidence>